<evidence type="ECO:0000313" key="2">
    <source>
        <dbReference type="EMBL" id="TRL38445.1"/>
    </source>
</evidence>
<dbReference type="EMBL" id="VJMF01000001">
    <property type="protein sequence ID" value="TRL38445.1"/>
    <property type="molecule type" value="Genomic_DNA"/>
</dbReference>
<sequence>MKFRSIHFFSAFILPCFLPCFLVGCGIRTPDIAEPWDQDIPAGTFGSEQKQKFSATAQIEYEVKKRIFCDLKEAVQAANALTATEGKKTRPLLPNDWGVQVSISLAVDEILALNPGINFNTPIHNGIVNFVGEYIGPATIAGGGLFTGAPAAQTYGPLSLSQSYALGLGGTLSSTASRTDTFNPYWSVGHLMEPNTETSDCRRDPFVAKGATPASSSPFILESDLGIKDWLVGAMITNTTLHSVDVPQSFSVADSKSSAGKSRMKPSGKSSPKKSLGFTKGQVDTVTLELKFLIVSSGNITPTWRLVRVSANIGNLPLFNTGRTRTHDVIITIGPNNETSAWAFNSAQIGRAVGAATRTPIPLQ</sequence>
<feature type="region of interest" description="Disordered" evidence="1">
    <location>
        <begin position="252"/>
        <end position="277"/>
    </location>
</feature>
<evidence type="ECO:0000256" key="1">
    <source>
        <dbReference type="SAM" id="MobiDB-lite"/>
    </source>
</evidence>
<accession>A0A549T9B7</accession>
<dbReference type="RefSeq" id="WP_142861331.1">
    <property type="nucleotide sequence ID" value="NZ_VJMF01000001.1"/>
</dbReference>
<proteinExistence type="predicted"/>
<name>A0A549T9B7_METSR</name>
<gene>
    <name evidence="2" type="ORF">FM996_00315</name>
</gene>
<reference evidence="2 3" key="1">
    <citation type="submission" date="2019-07" db="EMBL/GenBank/DDBJ databases">
        <title>Ln-dependent methylotrophs.</title>
        <authorList>
            <person name="Tani A."/>
        </authorList>
    </citation>
    <scope>NUCLEOTIDE SEQUENCE [LARGE SCALE GENOMIC DNA]</scope>
    <source>
        <strain evidence="2 3">SM89A</strain>
    </source>
</reference>
<dbReference type="PROSITE" id="PS51257">
    <property type="entry name" value="PROKAR_LIPOPROTEIN"/>
    <property type="match status" value="1"/>
</dbReference>
<evidence type="ECO:0000313" key="3">
    <source>
        <dbReference type="Proteomes" id="UP000316781"/>
    </source>
</evidence>
<dbReference type="Proteomes" id="UP000316781">
    <property type="component" value="Unassembled WGS sequence"/>
</dbReference>
<comment type="caution">
    <text evidence="2">The sequence shown here is derived from an EMBL/GenBank/DDBJ whole genome shotgun (WGS) entry which is preliminary data.</text>
</comment>
<feature type="compositionally biased region" description="Low complexity" evidence="1">
    <location>
        <begin position="265"/>
        <end position="275"/>
    </location>
</feature>
<protein>
    <submittedName>
        <fullName evidence="2">Uncharacterized protein</fullName>
    </submittedName>
</protein>
<dbReference type="AlphaFoldDB" id="A0A549T9B7"/>
<organism evidence="2 3">
    <name type="scientific">Methylosinus sporium</name>
    <dbReference type="NCBI Taxonomy" id="428"/>
    <lineage>
        <taxon>Bacteria</taxon>
        <taxon>Pseudomonadati</taxon>
        <taxon>Pseudomonadota</taxon>
        <taxon>Alphaproteobacteria</taxon>
        <taxon>Hyphomicrobiales</taxon>
        <taxon>Methylocystaceae</taxon>
        <taxon>Methylosinus</taxon>
    </lineage>
</organism>